<dbReference type="AlphaFoldDB" id="A0A1H9UYL4"/>
<gene>
    <name evidence="2" type="ORF">SAMN02910429_02320</name>
</gene>
<accession>A0A1H9UYL4</accession>
<dbReference type="Proteomes" id="UP000182471">
    <property type="component" value="Unassembled WGS sequence"/>
</dbReference>
<keyword evidence="3" id="KW-1185">Reference proteome</keyword>
<dbReference type="Pfam" id="PF04383">
    <property type="entry name" value="KilA-N"/>
    <property type="match status" value="1"/>
</dbReference>
<proteinExistence type="predicted"/>
<feature type="domain" description="KilA-N" evidence="1">
    <location>
        <begin position="6"/>
        <end position="142"/>
    </location>
</feature>
<protein>
    <submittedName>
        <fullName evidence="2">KilA-N domain-containing protein</fullName>
    </submittedName>
</protein>
<dbReference type="EMBL" id="FOGW01000047">
    <property type="protein sequence ID" value="SES14512.1"/>
    <property type="molecule type" value="Genomic_DNA"/>
</dbReference>
<evidence type="ECO:0000313" key="3">
    <source>
        <dbReference type="Proteomes" id="UP000182471"/>
    </source>
</evidence>
<evidence type="ECO:0000313" key="2">
    <source>
        <dbReference type="EMBL" id="SES14512.1"/>
    </source>
</evidence>
<reference evidence="3" key="1">
    <citation type="submission" date="2016-10" db="EMBL/GenBank/DDBJ databases">
        <authorList>
            <person name="Varghese N."/>
            <person name="Submissions S."/>
        </authorList>
    </citation>
    <scope>NUCLEOTIDE SEQUENCE [LARGE SCALE GENOMIC DNA]</scope>
    <source>
        <strain evidence="3">S1b</strain>
    </source>
</reference>
<name>A0A1H9UYL4_9FIRM</name>
<dbReference type="PROSITE" id="PS51301">
    <property type="entry name" value="KILA_N"/>
    <property type="match status" value="1"/>
</dbReference>
<dbReference type="RefSeq" id="WP_074731018.1">
    <property type="nucleotide sequence ID" value="NZ_FOGW01000047.1"/>
</dbReference>
<evidence type="ECO:0000259" key="1">
    <source>
        <dbReference type="PROSITE" id="PS51301"/>
    </source>
</evidence>
<dbReference type="InterPro" id="IPR017880">
    <property type="entry name" value="KilA_N"/>
</dbReference>
<dbReference type="SMART" id="SM01252">
    <property type="entry name" value="KilA-N"/>
    <property type="match status" value="1"/>
</dbReference>
<dbReference type="InterPro" id="IPR018004">
    <property type="entry name" value="KilA/APSES_HTH"/>
</dbReference>
<organism evidence="2 3">
    <name type="scientific">Lachnobacterium bovis</name>
    <dbReference type="NCBI Taxonomy" id="140626"/>
    <lineage>
        <taxon>Bacteria</taxon>
        <taxon>Bacillati</taxon>
        <taxon>Bacillota</taxon>
        <taxon>Clostridia</taxon>
        <taxon>Lachnospirales</taxon>
        <taxon>Lachnospiraceae</taxon>
        <taxon>Lachnobacterium</taxon>
    </lineage>
</organism>
<sequence length="288" mass="33242">MKEKIIKDTIHAKGVDISIYTTDYENEFLSLTDIARYKSDMPHDVIKNWMRSRETLEFLGVWEKLHNPNFKQVEFDLFKSEAGLHAFTMSPTKWIEGVDAIGIVSKAGRYGGTYAHSDIALEFASWISAEFKLYVMKDYQRIKKDENSRLSLNWNLNREISKINYHIHTDAVKENLILPDLTPEQISFKYASEADLLNVALFGKTAKQWRDGNKGKKGNMRDYASLNQLLVLANMESYNAILIEQGKAQSERLVLLRQLVVRQMKTLEYVNNEGLRRLPGGENIDKED</sequence>